<proteinExistence type="inferred from homology"/>
<sequence>MTSTANPKAVVFFAALFPQFIDPALPFWPQFLVLSATYIAMDGAFLTGYGAGAHWLSQRLKGEARRWLDRIGGSCMILAAVLLGMKNAASR</sequence>
<comment type="similarity">
    <text evidence="2">Belongs to the Rht family.</text>
</comment>
<comment type="subcellular location">
    <subcellularLocation>
        <location evidence="1">Cell membrane</location>
        <topology evidence="1">Multi-pass membrane protein</topology>
    </subcellularLocation>
</comment>
<keyword evidence="9" id="KW-1185">Reference proteome</keyword>
<evidence type="ECO:0000256" key="7">
    <source>
        <dbReference type="SAM" id="Phobius"/>
    </source>
</evidence>
<dbReference type="STRING" id="1229727.Ga0080559_TMP4638"/>
<evidence type="ECO:0000313" key="9">
    <source>
        <dbReference type="Proteomes" id="UP000186559"/>
    </source>
</evidence>
<dbReference type="Pfam" id="PF01810">
    <property type="entry name" value="LysE"/>
    <property type="match status" value="1"/>
</dbReference>
<organism evidence="8 9">
    <name type="scientific">Salipiger profundus</name>
    <dbReference type="NCBI Taxonomy" id="1229727"/>
    <lineage>
        <taxon>Bacteria</taxon>
        <taxon>Pseudomonadati</taxon>
        <taxon>Pseudomonadota</taxon>
        <taxon>Alphaproteobacteria</taxon>
        <taxon>Rhodobacterales</taxon>
        <taxon>Roseobacteraceae</taxon>
        <taxon>Salipiger</taxon>
    </lineage>
</organism>
<evidence type="ECO:0000256" key="5">
    <source>
        <dbReference type="ARBA" id="ARBA00022989"/>
    </source>
</evidence>
<dbReference type="GO" id="GO:0042970">
    <property type="term" value="F:homoserine transmembrane transporter activity"/>
    <property type="evidence" value="ECO:0007669"/>
    <property type="project" value="TreeGrafter"/>
</dbReference>
<keyword evidence="6 7" id="KW-0472">Membrane</keyword>
<keyword evidence="5 7" id="KW-1133">Transmembrane helix</keyword>
<dbReference type="KEGG" id="tpro:Ga0080559_TMP4638"/>
<protein>
    <submittedName>
        <fullName evidence="8">LysE type translocator</fullName>
    </submittedName>
</protein>
<keyword evidence="4 7" id="KW-0812">Transmembrane</keyword>
<dbReference type="EMBL" id="CP014796">
    <property type="protein sequence ID" value="APX25434.1"/>
    <property type="molecule type" value="Genomic_DNA"/>
</dbReference>
<dbReference type="Proteomes" id="UP000186559">
    <property type="component" value="Chromosome"/>
</dbReference>
<feature type="transmembrane region" description="Helical" evidence="7">
    <location>
        <begin position="36"/>
        <end position="55"/>
    </location>
</feature>
<name>A0A1U7DB90_9RHOB</name>
<evidence type="ECO:0000256" key="2">
    <source>
        <dbReference type="ARBA" id="ARBA00007928"/>
    </source>
</evidence>
<dbReference type="GO" id="GO:0005886">
    <property type="term" value="C:plasma membrane"/>
    <property type="evidence" value="ECO:0007669"/>
    <property type="project" value="UniProtKB-SubCell"/>
</dbReference>
<dbReference type="AlphaFoldDB" id="A0A1U7DB90"/>
<dbReference type="PANTHER" id="PTHR30086">
    <property type="entry name" value="ARGININE EXPORTER PROTEIN ARGO"/>
    <property type="match status" value="1"/>
</dbReference>
<reference evidence="8 9" key="1">
    <citation type="submission" date="2016-03" db="EMBL/GenBank/DDBJ databases">
        <title>Deep-sea bacteria in the southern Pacific.</title>
        <authorList>
            <person name="Tang K."/>
        </authorList>
    </citation>
    <scope>NUCLEOTIDE SEQUENCE [LARGE SCALE GENOMIC DNA]</scope>
    <source>
        <strain evidence="8 9">JLT2016</strain>
    </source>
</reference>
<evidence type="ECO:0000256" key="4">
    <source>
        <dbReference type="ARBA" id="ARBA00022692"/>
    </source>
</evidence>
<dbReference type="InterPro" id="IPR001123">
    <property type="entry name" value="LeuE-type"/>
</dbReference>
<keyword evidence="3" id="KW-1003">Cell membrane</keyword>
<evidence type="ECO:0000256" key="6">
    <source>
        <dbReference type="ARBA" id="ARBA00023136"/>
    </source>
</evidence>
<evidence type="ECO:0000313" key="8">
    <source>
        <dbReference type="EMBL" id="APX25434.1"/>
    </source>
</evidence>
<accession>A0A1U7DB90</accession>
<dbReference type="PANTHER" id="PTHR30086:SF14">
    <property type="entry name" value="HOMOSERINE_HOMOSERINE LACTONE EFFLUX PROTEIN"/>
    <property type="match status" value="1"/>
</dbReference>
<gene>
    <name evidence="8" type="ORF">Ga0080559_TMP4638</name>
</gene>
<evidence type="ECO:0000256" key="1">
    <source>
        <dbReference type="ARBA" id="ARBA00004651"/>
    </source>
</evidence>
<evidence type="ECO:0000256" key="3">
    <source>
        <dbReference type="ARBA" id="ARBA00022475"/>
    </source>
</evidence>